<dbReference type="AlphaFoldDB" id="A0A3N5CPF5"/>
<proteinExistence type="predicted"/>
<accession>A0A3N5CPF5</accession>
<keyword evidence="2" id="KW-1185">Reference proteome</keyword>
<sequence>MNYEPTAHDVTHGVEMDVLAALPRPVREIIIVVAARAAERAYRRGFQQGHHLATACSNAVVPDLHDWRYGNSTDLSIAADGPPNYTAKERLFMENDGLRVLETGFHRRARKREVPTLELTGDHALDSGFQLGLMWSMMAAKALEESDDLIPFLGQTANTVHTELSGRGGDAPR</sequence>
<gene>
    <name evidence="1" type="ORF">EG799_01540</name>
</gene>
<comment type="caution">
    <text evidence="1">The sequence shown here is derived from an EMBL/GenBank/DDBJ whole genome shotgun (WGS) entry which is preliminary data.</text>
</comment>
<reference evidence="1 2" key="1">
    <citation type="submission" date="2018-11" db="EMBL/GenBank/DDBJ databases">
        <title>Erythrobacter spongiae sp. nov., isolated from a marine sponge.</title>
        <authorList>
            <person name="Zhuang L."/>
            <person name="Luo L."/>
        </authorList>
    </citation>
    <scope>NUCLEOTIDE SEQUENCE [LARGE SCALE GENOMIC DNA]</scope>
    <source>
        <strain evidence="1 2">HN-E23</strain>
    </source>
</reference>
<name>A0A3N5CPF5_9SPHN</name>
<dbReference type="OrthoDB" id="7658988at2"/>
<dbReference type="Proteomes" id="UP000275232">
    <property type="component" value="Unassembled WGS sequence"/>
</dbReference>
<protein>
    <submittedName>
        <fullName evidence="1">Uncharacterized protein</fullName>
    </submittedName>
</protein>
<organism evidence="1 2">
    <name type="scientific">Aurantiacibacter spongiae</name>
    <dbReference type="NCBI Taxonomy" id="2488860"/>
    <lineage>
        <taxon>Bacteria</taxon>
        <taxon>Pseudomonadati</taxon>
        <taxon>Pseudomonadota</taxon>
        <taxon>Alphaproteobacteria</taxon>
        <taxon>Sphingomonadales</taxon>
        <taxon>Erythrobacteraceae</taxon>
        <taxon>Aurantiacibacter</taxon>
    </lineage>
</organism>
<dbReference type="RefSeq" id="WP_123877943.1">
    <property type="nucleotide sequence ID" value="NZ_RPFZ01000001.1"/>
</dbReference>
<evidence type="ECO:0000313" key="2">
    <source>
        <dbReference type="Proteomes" id="UP000275232"/>
    </source>
</evidence>
<evidence type="ECO:0000313" key="1">
    <source>
        <dbReference type="EMBL" id="RPF70457.1"/>
    </source>
</evidence>
<dbReference type="EMBL" id="RPFZ01000001">
    <property type="protein sequence ID" value="RPF70457.1"/>
    <property type="molecule type" value="Genomic_DNA"/>
</dbReference>